<reference evidence="1 2" key="1">
    <citation type="submission" date="2015-08" db="EMBL/GenBank/DDBJ databases">
        <authorList>
            <person name="Clarke R.M."/>
            <person name="Taylor B.J."/>
            <person name="Thorniley A.J."/>
            <person name="Dasenko M.A."/>
            <person name="Denver D.R."/>
            <person name="Garcia-Ruiz H."/>
            <person name="Hoyer J.S."/>
            <person name="Jogdeo S."/>
            <person name="Sullivan C.M."/>
            <person name="Peterson M.R."/>
            <person name="Rowley E.R."/>
            <person name="Schnitzler C.E."/>
            <person name="Vining K.J."/>
            <person name="Almabruk K.H."/>
            <person name="Banawas S."/>
            <person name="Beatty C."/>
            <person name="Bullock C.J."/>
            <person name="Cappellazzi J.E."/>
            <person name="Chagani S.E."/>
            <person name="Chatterjee P."/>
            <person name="Cram E.D."/>
            <person name="Elorriaga M.E."/>
            <person name="Esser M."/>
            <person name="Fellows E.J."/>
            <person name="Garcia G.R."/>
            <person name="Gullaba J.M."/>
            <person name="Kinsley M.A."/>
            <person name="Luo F."/>
            <person name="McGinnis M."/>
            <person name="Paquette C.E."/>
            <person name="Reddekopp R.L."/>
            <person name="Rosen K.L."/>
            <person name="Sahlfeld L.M."/>
            <person name="Vondras A.M."/>
            <person name="Wang J.X."/>
            <person name="Weiss E.S."/>
            <person name="Wernick R."/>
            <person name="Abuelizz H.A."/>
            <person name="Amaro Y."/>
            <person name="Archer C.L."/>
            <person name="Basu A."/>
            <person name="Bellinger M.R."/>
            <person name="Johnson S.F."/>
            <person name="Kitchen S.A."/>
            <person name="Li M."/>
            <person name="Morey-Castro K.E."/>
            <person name="Lavalleur H.J."/>
            <person name="Rangel L.J."/>
            <person name="Ree J.F."/>
            <person name="Shay S.D."/>
            <person name="Sheng Y."/>
            <person name="Smyth J.C."/>
            <person name="Stamm E.A."/>
            <person name="Taylor C.R."/>
            <person name="Vining O.B."/>
            <person name="Wanzeck K.M."/>
            <person name="Watson G."/>
            <person name="Bruck A.J."/>
            <person name="Anders K.R."/>
            <person name="Bradley K.W."/>
            <person name="Asai D.J."/>
            <person name="Bowman C.A."/>
            <person name="Russell D.A."/>
            <person name="Pope W.H."/>
            <person name="Jacobs-Sera D."/>
            <person name="Hendrix R.W."/>
            <person name="Hatfull G.F."/>
        </authorList>
    </citation>
    <scope>NUCLEOTIDE SEQUENCE [LARGE SCALE GENOMIC DNA]</scope>
</reference>
<dbReference type="Proteomes" id="UP000201697">
    <property type="component" value="Segment"/>
</dbReference>
<accession>A0A0M4S3Q8</accession>
<dbReference type="OrthoDB" id="21301at10239"/>
<name>A0A0M4S3Q8_9CAUD</name>
<evidence type="ECO:0000313" key="1">
    <source>
        <dbReference type="EMBL" id="ALF00389.1"/>
    </source>
</evidence>
<gene>
    <name evidence="1" type="ORF">SEA_ARCHIE_83</name>
</gene>
<sequence length="72" mass="8281">MSHEKTSVVLRKIDKAARVRGLTFEIRRPGGNHTIYDLDGLMVTIPNGSKVTRVEATYRQLQDKLGKGWWRQ</sequence>
<dbReference type="KEGG" id="vg:26632190"/>
<organism evidence="1 2">
    <name type="scientific">Mycobacterium phage Archie</name>
    <dbReference type="NCBI Taxonomy" id="1718599"/>
    <lineage>
        <taxon>Viruses</taxon>
        <taxon>Duplodnaviria</taxon>
        <taxon>Heunggongvirae</taxon>
        <taxon>Uroviricota</taxon>
        <taxon>Caudoviricetes</taxon>
        <taxon>Vilmaviridae</taxon>
        <taxon>Lclasvirinae</taxon>
        <taxon>Faithunavirus</taxon>
        <taxon>Faithunavirus archie</taxon>
    </lineage>
</organism>
<dbReference type="EMBL" id="KT591489">
    <property type="protein sequence ID" value="ALF00389.1"/>
    <property type="molecule type" value="Genomic_DNA"/>
</dbReference>
<dbReference type="RefSeq" id="YP_009205550.1">
    <property type="nucleotide sequence ID" value="NC_028878.1"/>
</dbReference>
<evidence type="ECO:0000313" key="2">
    <source>
        <dbReference type="Proteomes" id="UP000201697"/>
    </source>
</evidence>
<evidence type="ECO:0008006" key="3">
    <source>
        <dbReference type="Google" id="ProtNLM"/>
    </source>
</evidence>
<keyword evidence="2" id="KW-1185">Reference proteome</keyword>
<dbReference type="GeneID" id="26632190"/>
<proteinExistence type="predicted"/>
<protein>
    <recommendedName>
        <fullName evidence="3">HicA-like toxin</fullName>
    </recommendedName>
</protein>